<sequence length="299" mass="32519">MTDPTFGIKTTPVGVTYDDVLRVWQEADAIPAITDAWLWDHLVPIFGPASAPVLEGWTLLTALAARTERLRMGLLVTNNRTRSPSVLAKIAATVDVISGGRLVVGLGVGATDAHVPGQEFAVREFQAYGLPLVPPAEGREALAEACTILRRMWSEEVFDFHGRHYTLTGAVCEPKPIQQPGPPLLLGAWGDRTLRVVAEHADIWNVPGPPHYSIDFMRERSAVLDRRCADIGRDPAEIVRSTQLFVSYDDPASTRETVERLIGAGFAHLVLSILPPYPDSVAAWVADEIIRPVAGVPVA</sequence>
<evidence type="ECO:0000256" key="2">
    <source>
        <dbReference type="ARBA" id="ARBA00022643"/>
    </source>
</evidence>
<evidence type="ECO:0000259" key="5">
    <source>
        <dbReference type="Pfam" id="PF00296"/>
    </source>
</evidence>
<dbReference type="PANTHER" id="PTHR42847:SF8">
    <property type="entry name" value="CONSERVED PROTEIN"/>
    <property type="match status" value="1"/>
</dbReference>
<keyword evidence="7" id="KW-1185">Reference proteome</keyword>
<dbReference type="Proteomes" id="UP000294739">
    <property type="component" value="Unassembled WGS sequence"/>
</dbReference>
<keyword evidence="1" id="KW-0285">Flavoprotein</keyword>
<evidence type="ECO:0000256" key="4">
    <source>
        <dbReference type="ARBA" id="ARBA00023033"/>
    </source>
</evidence>
<dbReference type="PANTHER" id="PTHR42847">
    <property type="entry name" value="ALKANESULFONATE MONOOXYGENASE"/>
    <property type="match status" value="1"/>
</dbReference>
<accession>A0A4R5CQY9</accession>
<dbReference type="RefSeq" id="WP_131898418.1">
    <property type="nucleotide sequence ID" value="NZ_SMKZ01000035.1"/>
</dbReference>
<evidence type="ECO:0000256" key="3">
    <source>
        <dbReference type="ARBA" id="ARBA00023002"/>
    </source>
</evidence>
<dbReference type="InterPro" id="IPR036661">
    <property type="entry name" value="Luciferase-like_sf"/>
</dbReference>
<dbReference type="Pfam" id="PF00296">
    <property type="entry name" value="Bac_luciferase"/>
    <property type="match status" value="1"/>
</dbReference>
<name>A0A4R5CQY9_9ACTN</name>
<evidence type="ECO:0000256" key="1">
    <source>
        <dbReference type="ARBA" id="ARBA00022630"/>
    </source>
</evidence>
<dbReference type="Gene3D" id="3.20.20.30">
    <property type="entry name" value="Luciferase-like domain"/>
    <property type="match status" value="1"/>
</dbReference>
<evidence type="ECO:0000313" key="7">
    <source>
        <dbReference type="Proteomes" id="UP000294739"/>
    </source>
</evidence>
<evidence type="ECO:0000313" key="6">
    <source>
        <dbReference type="EMBL" id="TDE02596.1"/>
    </source>
</evidence>
<gene>
    <name evidence="6" type="ORF">E1269_21680</name>
</gene>
<keyword evidence="3" id="KW-0560">Oxidoreductase</keyword>
<dbReference type="EMBL" id="SMKZ01000035">
    <property type="protein sequence ID" value="TDE02596.1"/>
    <property type="molecule type" value="Genomic_DNA"/>
</dbReference>
<dbReference type="OrthoDB" id="143323at2"/>
<dbReference type="SUPFAM" id="SSF51679">
    <property type="entry name" value="Bacterial luciferase-like"/>
    <property type="match status" value="1"/>
</dbReference>
<dbReference type="InParanoid" id="A0A4R5CQY9"/>
<dbReference type="InterPro" id="IPR050172">
    <property type="entry name" value="SsuD_RutA_monooxygenase"/>
</dbReference>
<dbReference type="AlphaFoldDB" id="A0A4R5CQY9"/>
<dbReference type="InterPro" id="IPR011251">
    <property type="entry name" value="Luciferase-like_dom"/>
</dbReference>
<dbReference type="GO" id="GO:0008726">
    <property type="term" value="F:alkanesulfonate monooxygenase activity"/>
    <property type="evidence" value="ECO:0007669"/>
    <property type="project" value="TreeGrafter"/>
</dbReference>
<proteinExistence type="predicted"/>
<protein>
    <submittedName>
        <fullName evidence="6">LLM class flavin-dependent oxidoreductase</fullName>
    </submittedName>
</protein>
<comment type="caution">
    <text evidence="6">The sequence shown here is derived from an EMBL/GenBank/DDBJ whole genome shotgun (WGS) entry which is preliminary data.</text>
</comment>
<organism evidence="6 7">
    <name type="scientific">Jiangella asiatica</name>
    <dbReference type="NCBI Taxonomy" id="2530372"/>
    <lineage>
        <taxon>Bacteria</taxon>
        <taxon>Bacillati</taxon>
        <taxon>Actinomycetota</taxon>
        <taxon>Actinomycetes</taxon>
        <taxon>Jiangellales</taxon>
        <taxon>Jiangellaceae</taxon>
        <taxon>Jiangella</taxon>
    </lineage>
</organism>
<dbReference type="GO" id="GO:0046306">
    <property type="term" value="P:alkanesulfonate catabolic process"/>
    <property type="evidence" value="ECO:0007669"/>
    <property type="project" value="TreeGrafter"/>
</dbReference>
<feature type="domain" description="Luciferase-like" evidence="5">
    <location>
        <begin position="16"/>
        <end position="262"/>
    </location>
</feature>
<reference evidence="6 7" key="1">
    <citation type="submission" date="2019-03" db="EMBL/GenBank/DDBJ databases">
        <title>Draft genome sequences of novel Actinobacteria.</title>
        <authorList>
            <person name="Sahin N."/>
            <person name="Ay H."/>
            <person name="Saygin H."/>
        </authorList>
    </citation>
    <scope>NUCLEOTIDE SEQUENCE [LARGE SCALE GENOMIC DNA]</scope>
    <source>
        <strain evidence="6 7">5K138</strain>
    </source>
</reference>
<keyword evidence="4" id="KW-0503">Monooxygenase</keyword>
<keyword evidence="2" id="KW-0288">FMN</keyword>